<dbReference type="AlphaFoldDB" id="A0A2S0WH15"/>
<proteinExistence type="predicted"/>
<keyword evidence="2" id="KW-1185">Reference proteome</keyword>
<dbReference type="EMBL" id="CP026948">
    <property type="protein sequence ID" value="AWB85016.1"/>
    <property type="molecule type" value="Genomic_DNA"/>
</dbReference>
<organism evidence="1 2">
    <name type="scientific">Corynebacterium liangguodongii</name>
    <dbReference type="NCBI Taxonomy" id="2079535"/>
    <lineage>
        <taxon>Bacteria</taxon>
        <taxon>Bacillati</taxon>
        <taxon>Actinomycetota</taxon>
        <taxon>Actinomycetes</taxon>
        <taxon>Mycobacteriales</taxon>
        <taxon>Corynebacteriaceae</taxon>
        <taxon>Corynebacterium</taxon>
    </lineage>
</organism>
<name>A0A2S0WH15_9CORY</name>
<reference evidence="2" key="1">
    <citation type="submission" date="2018-01" db="EMBL/GenBank/DDBJ databases">
        <authorList>
            <person name="Li J."/>
        </authorList>
    </citation>
    <scope>NUCLEOTIDE SEQUENCE [LARGE SCALE GENOMIC DNA]</scope>
    <source>
        <strain evidence="2">2184</strain>
    </source>
</reference>
<accession>A0A2S0WH15</accession>
<sequence>MSVMYSALGEMSEGELRRIIAHRPDVAYPTPPSLAALATRLALPGSIARVLRTLTAAEIAVLEVLGDYGAELEPVALERVDLPVDLPRCAARLRDRALIVGPDDALRLAPGALSALPPGWRILDPAPEGLAEVLAGLGQRERSVLETLASAGSIGTSRAAAPDADPELPVPRLISRGLLVRVNSQTVRLPRPVREALRGGTPRSYPLSPRPAGEAVEPSLVSSSSAAAGLDAVRQVRGVITRLIGAPIALLKDGSLGVRATAALGKELGFDPALAVTVAESAGLIGRGDIDAADCLAATREGLAWLDAPLYQQWAVVLCGWFASPWRTELDRKLLSEEMRAPEIRWERRGVVTQLREGPLDREDLGANLHHFAPLMASGLSYALIDKVVEEGHAIGALAHDMVSPPARALLDGADIAAATREMVPAEVDYVIAQADMTILAPGPLAPEVATTLEAFADLESPGIASLYRVTDASIKRALDAGRTAEELQAWLERHCAGEVPQAMRFAITDAARHHGALRAGAAMSYLRSRDEALLAAAASEVEGLRVIAPTVAVSDASVSQLVAQLRAAGFHPAAEDASGATLNTHEDPLLVAPTPSSLPKERAVDEAQLDRVVATLRSTSADEGAGEGEGEEGFFATLQSAARSRRHVTIGYVDKDGRGRLMTVLPLTVGAGRLDALDEATDRVVRVELPRITRVVVA</sequence>
<dbReference type="KEGG" id="clia:C3E79_03195"/>
<gene>
    <name evidence="1" type="ORF">C3E79_03195</name>
</gene>
<evidence type="ECO:0000313" key="2">
    <source>
        <dbReference type="Proteomes" id="UP000244754"/>
    </source>
</evidence>
<protein>
    <submittedName>
        <fullName evidence="1">Uncharacterized protein</fullName>
    </submittedName>
</protein>
<dbReference type="InterPro" id="IPR032830">
    <property type="entry name" value="XPB/Ssl2_N"/>
</dbReference>
<dbReference type="Proteomes" id="UP000244754">
    <property type="component" value="Chromosome"/>
</dbReference>
<dbReference type="OrthoDB" id="3415124at2"/>
<evidence type="ECO:0000313" key="1">
    <source>
        <dbReference type="EMBL" id="AWB85016.1"/>
    </source>
</evidence>
<dbReference type="Pfam" id="PF13625">
    <property type="entry name" value="Helicase_C_3"/>
    <property type="match status" value="1"/>
</dbReference>